<comment type="function">
    <text evidence="2">Pyridoxal 5'-phosphate (PLP)-binding protein, which is involved in PLP homeostasis.</text>
</comment>
<comment type="cofactor">
    <cofactor evidence="3">
        <name>pyridoxal 5'-phosphate</name>
        <dbReference type="ChEBI" id="CHEBI:597326"/>
    </cofactor>
</comment>
<keyword evidence="1 2" id="KW-0663">Pyridoxal phosphate</keyword>
<accession>A0A7Z0A8H9</accession>
<dbReference type="GO" id="GO:0030170">
    <property type="term" value="F:pyridoxal phosphate binding"/>
    <property type="evidence" value="ECO:0007669"/>
    <property type="project" value="UniProtKB-UniRule"/>
</dbReference>
<feature type="modified residue" description="N6-(pyridoxal phosphate)lysine" evidence="2 3">
    <location>
        <position position="44"/>
    </location>
</feature>
<proteinExistence type="inferred from homology"/>
<dbReference type="InterPro" id="IPR029066">
    <property type="entry name" value="PLP-binding_barrel"/>
</dbReference>
<dbReference type="Gene3D" id="3.20.20.10">
    <property type="entry name" value="Alanine racemase"/>
    <property type="match status" value="1"/>
</dbReference>
<dbReference type="PIRSF" id="PIRSF004848">
    <property type="entry name" value="YBL036c_PLPDEIII"/>
    <property type="match status" value="1"/>
</dbReference>
<protein>
    <recommendedName>
        <fullName evidence="2">Pyridoxal phosphate homeostasis protein</fullName>
        <shortName evidence="2">PLP homeostasis protein</shortName>
    </recommendedName>
</protein>
<dbReference type="FunFam" id="3.20.20.10:FF:000018">
    <property type="entry name" value="Pyridoxal phosphate homeostasis protein"/>
    <property type="match status" value="1"/>
</dbReference>
<sequence length="251" mass="26612">MSEAAAIDTAGICDRLDDVARRAGNAAERSGRRPGDVRVMLATKTQPAEAIIAAVQHGFALIGENRVQELVAKAADLEPYSHEAHLIGPLQSNKVNHALRHVSCIQSIDRLDIAEKIQRRLDVIDQTVDYYIQVNTSGEESKFGIDPAQAIEFARSLAPLDRLRLRGLMTIGLNSPDPDAVRPSYQGLVDVRSALVDAGFGDGGGSAATDNGAAGGLELSMGMSADFELAIEEGATLVRVGSSVFGARPQP</sequence>
<evidence type="ECO:0000259" key="5">
    <source>
        <dbReference type="Pfam" id="PF01168"/>
    </source>
</evidence>
<evidence type="ECO:0000256" key="2">
    <source>
        <dbReference type="HAMAP-Rule" id="MF_02087"/>
    </source>
</evidence>
<dbReference type="Proteomes" id="UP000539111">
    <property type="component" value="Unassembled WGS sequence"/>
</dbReference>
<evidence type="ECO:0000313" key="7">
    <source>
        <dbReference type="Proteomes" id="UP000539111"/>
    </source>
</evidence>
<feature type="domain" description="Alanine racemase N-terminal" evidence="5">
    <location>
        <begin position="34"/>
        <end position="249"/>
    </location>
</feature>
<dbReference type="HAMAP" id="MF_02087">
    <property type="entry name" value="PLP_homeostasis"/>
    <property type="match status" value="1"/>
</dbReference>
<dbReference type="CDD" id="cd00635">
    <property type="entry name" value="PLPDE_III_YBL036c_like"/>
    <property type="match status" value="1"/>
</dbReference>
<evidence type="ECO:0000313" key="6">
    <source>
        <dbReference type="EMBL" id="NYI66364.1"/>
    </source>
</evidence>
<dbReference type="PANTHER" id="PTHR10146:SF14">
    <property type="entry name" value="PYRIDOXAL PHOSPHATE HOMEOSTASIS PROTEIN"/>
    <property type="match status" value="1"/>
</dbReference>
<dbReference type="RefSeq" id="WP_179425658.1">
    <property type="nucleotide sequence ID" value="NZ_JACBZP010000001.1"/>
</dbReference>
<dbReference type="PANTHER" id="PTHR10146">
    <property type="entry name" value="PROLINE SYNTHETASE CO-TRANSCRIBED BACTERIAL HOMOLOG PROTEIN"/>
    <property type="match status" value="1"/>
</dbReference>
<evidence type="ECO:0000256" key="3">
    <source>
        <dbReference type="PIRSR" id="PIRSR004848-1"/>
    </source>
</evidence>
<organism evidence="6 7">
    <name type="scientific">Spelaeicoccus albus</name>
    <dbReference type="NCBI Taxonomy" id="1280376"/>
    <lineage>
        <taxon>Bacteria</taxon>
        <taxon>Bacillati</taxon>
        <taxon>Actinomycetota</taxon>
        <taxon>Actinomycetes</taxon>
        <taxon>Micrococcales</taxon>
        <taxon>Brevibacteriaceae</taxon>
        <taxon>Spelaeicoccus</taxon>
    </lineage>
</organism>
<keyword evidence="7" id="KW-1185">Reference proteome</keyword>
<dbReference type="InterPro" id="IPR001608">
    <property type="entry name" value="Ala_racemase_N"/>
</dbReference>
<dbReference type="EMBL" id="JACBZP010000001">
    <property type="protein sequence ID" value="NYI66364.1"/>
    <property type="molecule type" value="Genomic_DNA"/>
</dbReference>
<evidence type="ECO:0000256" key="4">
    <source>
        <dbReference type="RuleBase" id="RU004514"/>
    </source>
</evidence>
<gene>
    <name evidence="6" type="ORF">BJY26_000670</name>
</gene>
<comment type="similarity">
    <text evidence="2 4">Belongs to the pyridoxal phosphate-binding protein YggS/PROSC family.</text>
</comment>
<reference evidence="6 7" key="1">
    <citation type="submission" date="2020-07" db="EMBL/GenBank/DDBJ databases">
        <title>Sequencing the genomes of 1000 actinobacteria strains.</title>
        <authorList>
            <person name="Klenk H.-P."/>
        </authorList>
    </citation>
    <scope>NUCLEOTIDE SEQUENCE [LARGE SCALE GENOMIC DNA]</scope>
    <source>
        <strain evidence="6 7">DSM 26341</strain>
    </source>
</reference>
<dbReference type="AlphaFoldDB" id="A0A7Z0A8H9"/>
<dbReference type="SUPFAM" id="SSF51419">
    <property type="entry name" value="PLP-binding barrel"/>
    <property type="match status" value="1"/>
</dbReference>
<evidence type="ECO:0000256" key="1">
    <source>
        <dbReference type="ARBA" id="ARBA00022898"/>
    </source>
</evidence>
<dbReference type="Pfam" id="PF01168">
    <property type="entry name" value="Ala_racemase_N"/>
    <property type="match status" value="1"/>
</dbReference>
<dbReference type="NCBIfam" id="TIGR00044">
    <property type="entry name" value="YggS family pyridoxal phosphate-dependent enzyme"/>
    <property type="match status" value="1"/>
</dbReference>
<name>A0A7Z0A8H9_9MICO</name>
<dbReference type="InterPro" id="IPR011078">
    <property type="entry name" value="PyrdxlP_homeostasis"/>
</dbReference>
<comment type="caution">
    <text evidence="6">The sequence shown here is derived from an EMBL/GenBank/DDBJ whole genome shotgun (WGS) entry which is preliminary data.</text>
</comment>